<organism evidence="2 3">
    <name type="scientific">Roseospirillum parvum</name>
    <dbReference type="NCBI Taxonomy" id="83401"/>
    <lineage>
        <taxon>Bacteria</taxon>
        <taxon>Pseudomonadati</taxon>
        <taxon>Pseudomonadota</taxon>
        <taxon>Alphaproteobacteria</taxon>
        <taxon>Rhodospirillales</taxon>
        <taxon>Rhodospirillaceae</taxon>
        <taxon>Roseospirillum</taxon>
    </lineage>
</organism>
<dbReference type="Proteomes" id="UP000217076">
    <property type="component" value="Unassembled WGS sequence"/>
</dbReference>
<evidence type="ECO:0000256" key="1">
    <source>
        <dbReference type="SAM" id="MobiDB-lite"/>
    </source>
</evidence>
<dbReference type="AlphaFoldDB" id="A0A1G8CYJ6"/>
<dbReference type="EMBL" id="FNCV01000007">
    <property type="protein sequence ID" value="SDH49990.1"/>
    <property type="molecule type" value="Genomic_DNA"/>
</dbReference>
<evidence type="ECO:0000313" key="3">
    <source>
        <dbReference type="Proteomes" id="UP000217076"/>
    </source>
</evidence>
<dbReference type="STRING" id="83401.SAMN05421742_107122"/>
<feature type="compositionally biased region" description="Low complexity" evidence="1">
    <location>
        <begin position="1"/>
        <end position="18"/>
    </location>
</feature>
<gene>
    <name evidence="2" type="ORF">SAMN05421742_107122</name>
</gene>
<sequence length="136" mass="14246">MSTQSAAQVQPAVASATQRSSPAVRAEGLGGAFGEITQISPARGLGPRQQSVDDQRFFGSNGGQERQQRPALETGGVSATLPRFSQEVARLLVQVQTTANTLTQAGTGAESTAPARLPARQGVAVYQRYMRYLAAA</sequence>
<evidence type="ECO:0000313" key="2">
    <source>
        <dbReference type="EMBL" id="SDH49990.1"/>
    </source>
</evidence>
<dbReference type="RefSeq" id="WP_092620073.1">
    <property type="nucleotide sequence ID" value="NZ_FNCV01000007.1"/>
</dbReference>
<name>A0A1G8CYJ6_9PROT</name>
<accession>A0A1G8CYJ6</accession>
<feature type="region of interest" description="Disordered" evidence="1">
    <location>
        <begin position="1"/>
        <end position="77"/>
    </location>
</feature>
<reference evidence="3" key="1">
    <citation type="submission" date="2016-10" db="EMBL/GenBank/DDBJ databases">
        <authorList>
            <person name="Varghese N."/>
            <person name="Submissions S."/>
        </authorList>
    </citation>
    <scope>NUCLEOTIDE SEQUENCE [LARGE SCALE GENOMIC DNA]</scope>
    <source>
        <strain evidence="3">930I</strain>
    </source>
</reference>
<proteinExistence type="predicted"/>
<protein>
    <submittedName>
        <fullName evidence="2">Uncharacterized protein</fullName>
    </submittedName>
</protein>
<keyword evidence="3" id="KW-1185">Reference proteome</keyword>